<comment type="caution">
    <text evidence="1">The sequence shown here is derived from an EMBL/GenBank/DDBJ whole genome shotgun (WGS) entry which is preliminary data.</text>
</comment>
<dbReference type="Gene3D" id="2.180.10.10">
    <property type="entry name" value="RHS repeat-associated core"/>
    <property type="match status" value="2"/>
</dbReference>
<evidence type="ECO:0000313" key="1">
    <source>
        <dbReference type="EMBL" id="GAG01977.1"/>
    </source>
</evidence>
<gene>
    <name evidence="1" type="ORF">S01H1_39928</name>
</gene>
<dbReference type="InterPro" id="IPR006530">
    <property type="entry name" value="YD"/>
</dbReference>
<organism evidence="1">
    <name type="scientific">marine sediment metagenome</name>
    <dbReference type="NCBI Taxonomy" id="412755"/>
    <lineage>
        <taxon>unclassified sequences</taxon>
        <taxon>metagenomes</taxon>
        <taxon>ecological metagenomes</taxon>
    </lineage>
</organism>
<sequence length="268" mass="29967">AYDARGRLLSEQRTDPGPWPVEYSLAYEYDALGNRLAKTDYQAGRTTFYHYDVHEAAESFASHNNRLQWYRVYNGIFVAEPDPGVVTPLEEVMYVYDAGGHPVVIARKTDGDPVYDGLRFVYSAGGQLWLVMSYTWQCDGQGEVLPESVACTAVREFRYETGRARYLVQDRDLVTLDVIPGSAHWSEYDSDTIYADYDIVSGSADVTRMYLPGIAQMAAGAINPEYFHSDQIGTMRAMTDASFPAEVVRRASYTAFGERVESSGATDT</sequence>
<dbReference type="EMBL" id="BARS01025245">
    <property type="protein sequence ID" value="GAG01977.1"/>
    <property type="molecule type" value="Genomic_DNA"/>
</dbReference>
<name>X0URX8_9ZZZZ</name>
<proteinExistence type="predicted"/>
<feature type="non-terminal residue" evidence="1">
    <location>
        <position position="1"/>
    </location>
</feature>
<accession>X0URX8</accession>
<protein>
    <submittedName>
        <fullName evidence="1">Uncharacterized protein</fullName>
    </submittedName>
</protein>
<feature type="non-terminal residue" evidence="1">
    <location>
        <position position="268"/>
    </location>
</feature>
<dbReference type="NCBIfam" id="TIGR01643">
    <property type="entry name" value="YD_repeat_2x"/>
    <property type="match status" value="1"/>
</dbReference>
<reference evidence="1" key="1">
    <citation type="journal article" date="2014" name="Front. Microbiol.">
        <title>High frequency of phylogenetically diverse reductive dehalogenase-homologous genes in deep subseafloor sedimentary metagenomes.</title>
        <authorList>
            <person name="Kawai M."/>
            <person name="Futagami T."/>
            <person name="Toyoda A."/>
            <person name="Takaki Y."/>
            <person name="Nishi S."/>
            <person name="Hori S."/>
            <person name="Arai W."/>
            <person name="Tsubouchi T."/>
            <person name="Morono Y."/>
            <person name="Uchiyama I."/>
            <person name="Ito T."/>
            <person name="Fujiyama A."/>
            <person name="Inagaki F."/>
            <person name="Takami H."/>
        </authorList>
    </citation>
    <scope>NUCLEOTIDE SEQUENCE</scope>
    <source>
        <strain evidence="1">Expedition CK06-06</strain>
    </source>
</reference>
<dbReference type="AlphaFoldDB" id="X0URX8"/>